<evidence type="ECO:0000259" key="2">
    <source>
        <dbReference type="Pfam" id="PF17919"/>
    </source>
</evidence>
<feature type="domain" description="Reverse transcriptase/retrotransposon-derived protein RNase H-like" evidence="2">
    <location>
        <begin position="13"/>
        <end position="105"/>
    </location>
</feature>
<dbReference type="InterPro" id="IPR043128">
    <property type="entry name" value="Rev_trsase/Diguanyl_cyclase"/>
</dbReference>
<evidence type="ECO:0000313" key="3">
    <source>
        <dbReference type="EMBL" id="KAF6038902.1"/>
    </source>
</evidence>
<dbReference type="OrthoDB" id="6220944at2759"/>
<dbReference type="EMBL" id="VXIV02000331">
    <property type="protein sequence ID" value="KAF6038902.1"/>
    <property type="molecule type" value="Genomic_DNA"/>
</dbReference>
<dbReference type="Pfam" id="PF17919">
    <property type="entry name" value="RT_RNaseH_2"/>
    <property type="match status" value="1"/>
</dbReference>
<reference evidence="3" key="1">
    <citation type="submission" date="2020-06" db="EMBL/GenBank/DDBJ databases">
        <title>Draft genome of Bugula neritina, a colonial animal packing powerful symbionts and potential medicines.</title>
        <authorList>
            <person name="Rayko M."/>
        </authorList>
    </citation>
    <scope>NUCLEOTIDE SEQUENCE [LARGE SCALE GENOMIC DNA]</scope>
    <source>
        <strain evidence="3">Kwan_BN1</strain>
    </source>
</reference>
<protein>
    <recommendedName>
        <fullName evidence="2">Reverse transcriptase/retrotransposon-derived protein RNase H-like domain-containing protein</fullName>
    </recommendedName>
</protein>
<organism evidence="3 4">
    <name type="scientific">Bugula neritina</name>
    <name type="common">Brown bryozoan</name>
    <name type="synonym">Sertularia neritina</name>
    <dbReference type="NCBI Taxonomy" id="10212"/>
    <lineage>
        <taxon>Eukaryota</taxon>
        <taxon>Metazoa</taxon>
        <taxon>Spiralia</taxon>
        <taxon>Lophotrochozoa</taxon>
        <taxon>Bryozoa</taxon>
        <taxon>Gymnolaemata</taxon>
        <taxon>Cheilostomatida</taxon>
        <taxon>Flustrina</taxon>
        <taxon>Buguloidea</taxon>
        <taxon>Bugulidae</taxon>
        <taxon>Bugula</taxon>
    </lineage>
</organism>
<sequence>MRELLKESKAWTWSQPQAEAFQKVKQTLMSAQVIAHYDPKLKTIVATDANNSGLEAAMLQIQKDGTRWPIYYASRSLTAVEQNYAAIEKEALATAWACNKLDQFLR</sequence>
<dbReference type="InterPro" id="IPR043502">
    <property type="entry name" value="DNA/RNA_pol_sf"/>
</dbReference>
<name>A0A7J7KJL6_BUGNE</name>
<dbReference type="GO" id="GO:0003824">
    <property type="term" value="F:catalytic activity"/>
    <property type="evidence" value="ECO:0007669"/>
    <property type="project" value="UniProtKB-KW"/>
</dbReference>
<dbReference type="InterPro" id="IPR041577">
    <property type="entry name" value="RT_RNaseH_2"/>
</dbReference>
<proteinExistence type="predicted"/>
<comment type="caution">
    <text evidence="3">The sequence shown here is derived from an EMBL/GenBank/DDBJ whole genome shotgun (WGS) entry which is preliminary data.</text>
</comment>
<dbReference type="AlphaFoldDB" id="A0A7J7KJL6"/>
<evidence type="ECO:0000256" key="1">
    <source>
        <dbReference type="ARBA" id="ARBA00023268"/>
    </source>
</evidence>
<dbReference type="Proteomes" id="UP000593567">
    <property type="component" value="Unassembled WGS sequence"/>
</dbReference>
<dbReference type="InterPro" id="IPR050951">
    <property type="entry name" value="Retrovirus_Pol_polyprotein"/>
</dbReference>
<dbReference type="PANTHER" id="PTHR37984">
    <property type="entry name" value="PROTEIN CBG26694"/>
    <property type="match status" value="1"/>
</dbReference>
<evidence type="ECO:0000313" key="4">
    <source>
        <dbReference type="Proteomes" id="UP000593567"/>
    </source>
</evidence>
<dbReference type="SUPFAM" id="SSF56672">
    <property type="entry name" value="DNA/RNA polymerases"/>
    <property type="match status" value="1"/>
</dbReference>
<accession>A0A7J7KJL6</accession>
<dbReference type="Gene3D" id="3.30.70.270">
    <property type="match status" value="1"/>
</dbReference>
<dbReference type="PANTHER" id="PTHR37984:SF5">
    <property type="entry name" value="PROTEIN NYNRIN-LIKE"/>
    <property type="match status" value="1"/>
</dbReference>
<keyword evidence="4" id="KW-1185">Reference proteome</keyword>
<keyword evidence="1" id="KW-0511">Multifunctional enzyme</keyword>
<gene>
    <name evidence="3" type="ORF">EB796_002785</name>
</gene>